<dbReference type="InterPro" id="IPR025475">
    <property type="entry name" value="DUF4326"/>
</dbReference>
<dbReference type="Pfam" id="PF14216">
    <property type="entry name" value="DUF4326"/>
    <property type="match status" value="1"/>
</dbReference>
<organism evidence="2 3">
    <name type="scientific">Escherichia phage 121Q</name>
    <dbReference type="NCBI Taxonomy" id="1555202"/>
    <lineage>
        <taxon>Viruses</taxon>
        <taxon>Duplodnaviria</taxon>
        <taxon>Heunggongvirae</taxon>
        <taxon>Uroviricota</taxon>
        <taxon>Caudoviricetes</taxon>
        <taxon>Asteriusvirus</taxon>
        <taxon>Asteriusvirus av121Q</taxon>
    </lineage>
</organism>
<evidence type="ECO:0000313" key="3">
    <source>
        <dbReference type="Proteomes" id="UP000029889"/>
    </source>
</evidence>
<dbReference type="KEGG" id="vg:22111537"/>
<name>A0A097EY81_9CAUD</name>
<evidence type="ECO:0000259" key="1">
    <source>
        <dbReference type="Pfam" id="PF14216"/>
    </source>
</evidence>
<sequence>MDLKPIVVNKYKEPYDVYIGRGSKWGNPFTHIKDKQTKAEFIVSTREESIEKFREYIIERISCGEVKIDELLELAGKRLGCFCKPKSCHGDVLVEIVSAILDELPDDNQG</sequence>
<protein>
    <recommendedName>
        <fullName evidence="1">DUF4326 domain-containing protein</fullName>
    </recommendedName>
</protein>
<dbReference type="EMBL" id="KM507819">
    <property type="protein sequence ID" value="AIT14387.1"/>
    <property type="molecule type" value="Genomic_DNA"/>
</dbReference>
<evidence type="ECO:0000313" key="2">
    <source>
        <dbReference type="EMBL" id="AIT14387.1"/>
    </source>
</evidence>
<dbReference type="OrthoDB" id="19153at10239"/>
<keyword evidence="3" id="KW-1185">Reference proteome</keyword>
<feature type="domain" description="DUF4326" evidence="1">
    <location>
        <begin position="8"/>
        <end position="95"/>
    </location>
</feature>
<dbReference type="GeneID" id="22111537"/>
<dbReference type="RefSeq" id="YP_009102084.1">
    <property type="nucleotide sequence ID" value="NC_025447.1"/>
</dbReference>
<proteinExistence type="predicted"/>
<gene>
    <name evidence="2" type="primary">497</name>
    <name evidence="2" type="ORF">PBI_121Q_497</name>
</gene>
<dbReference type="Proteomes" id="UP000029889">
    <property type="component" value="Segment"/>
</dbReference>
<accession>A0A097EY81</accession>
<reference evidence="2 3" key="1">
    <citation type="submission" date="2014-09" db="EMBL/GenBank/DDBJ databases">
        <authorList>
            <person name="Lapin J.S."/>
            <person name="Pope W.H."/>
            <person name="Hua J."/>
            <person name="Ford M.E."/>
            <person name="Conway J.F."/>
            <person name="Hatfull G.F."/>
            <person name="Hendrix R.W."/>
        </authorList>
    </citation>
    <scope>NUCLEOTIDE SEQUENCE [LARGE SCALE GENOMIC DNA]</scope>
</reference>